<name>A0A835D1W8_TETSI</name>
<reference evidence="7 8" key="1">
    <citation type="submission" date="2020-04" db="EMBL/GenBank/DDBJ databases">
        <title>Plant Genome Project.</title>
        <authorList>
            <person name="Zhang R.-G."/>
        </authorList>
    </citation>
    <scope>NUCLEOTIDE SEQUENCE [LARGE SCALE GENOMIC DNA]</scope>
    <source>
        <strain evidence="7">YNK0</strain>
        <tissue evidence="7">Leaf</tissue>
    </source>
</reference>
<keyword evidence="3 4" id="KW-0539">Nucleus</keyword>
<dbReference type="Pfam" id="PF14215">
    <property type="entry name" value="bHLH-MYC_N"/>
    <property type="match status" value="2"/>
</dbReference>
<feature type="compositionally biased region" description="Low complexity" evidence="5">
    <location>
        <begin position="275"/>
        <end position="287"/>
    </location>
</feature>
<evidence type="ECO:0000256" key="3">
    <source>
        <dbReference type="ARBA" id="ARBA00023242"/>
    </source>
</evidence>
<keyword evidence="1 4" id="KW-0805">Transcription regulation</keyword>
<evidence type="ECO:0000256" key="4">
    <source>
        <dbReference type="RuleBase" id="RU369104"/>
    </source>
</evidence>
<feature type="region of interest" description="Disordered" evidence="5">
    <location>
        <begin position="255"/>
        <end position="294"/>
    </location>
</feature>
<evidence type="ECO:0000313" key="7">
    <source>
        <dbReference type="EMBL" id="KAF8377443.1"/>
    </source>
</evidence>
<keyword evidence="2 4" id="KW-0804">Transcription</keyword>
<dbReference type="OrthoDB" id="1926382at2759"/>
<evidence type="ECO:0000256" key="1">
    <source>
        <dbReference type="ARBA" id="ARBA00023015"/>
    </source>
</evidence>
<evidence type="ECO:0000313" key="8">
    <source>
        <dbReference type="Proteomes" id="UP000655225"/>
    </source>
</evidence>
<dbReference type="EMBL" id="JABCRI010000024">
    <property type="protein sequence ID" value="KAF8377443.1"/>
    <property type="molecule type" value="Genomic_DNA"/>
</dbReference>
<evidence type="ECO:0000256" key="5">
    <source>
        <dbReference type="SAM" id="MobiDB-lite"/>
    </source>
</evidence>
<protein>
    <recommendedName>
        <fullName evidence="4">Transcription factor</fullName>
        <shortName evidence="4">bHLH transcription factor</shortName>
    </recommendedName>
    <alternativeName>
        <fullName evidence="4">Basic helix-loop-helix protein</fullName>
    </alternativeName>
</protein>
<dbReference type="GO" id="GO:0005634">
    <property type="term" value="C:nucleus"/>
    <property type="evidence" value="ECO:0007669"/>
    <property type="project" value="UniProtKB-SubCell"/>
</dbReference>
<dbReference type="PANTHER" id="PTHR11514">
    <property type="entry name" value="MYC"/>
    <property type="match status" value="1"/>
</dbReference>
<feature type="domain" description="Transcription factor MYC/MYB N-terminal" evidence="6">
    <location>
        <begin position="98"/>
        <end position="173"/>
    </location>
</feature>
<accession>A0A835D1W8</accession>
<dbReference type="InterPro" id="IPR025610">
    <property type="entry name" value="MYC/MYB_N"/>
</dbReference>
<gene>
    <name evidence="7" type="ORF">HHK36_030820</name>
</gene>
<comment type="caution">
    <text evidence="7">The sequence shown here is derived from an EMBL/GenBank/DDBJ whole genome shotgun (WGS) entry which is preliminary data.</text>
</comment>
<feature type="domain" description="Transcription factor MYC/MYB N-terminal" evidence="6">
    <location>
        <begin position="174"/>
        <end position="242"/>
    </location>
</feature>
<sequence>MIVTIFSPAFPSFSGAASFSGRPRQHSLLLVSKWNNLLLKMVNIILSKNVEFSSSSSSSNATSWFTATSGSLDEAFSNDTSKTLNQSQTPAIFNPYTLQQRLQILIEGASEIWTYGIFWQSSSDISGASILGWGDGFYKGEEDKMNRKMSPTLAAEQEHRKKVLRELCSLISGGKAFLASSPVWIAGSEKLLSSSCERAKQAQMYGLQTMVCIPSAYGVVEVGSTELIFQSSELMNKVRLFFNFNSIEIKDSVYRSPASSTTNGQEISKPIHFGNPSSSSLAENPSSIHIHQQTQTETFLTRELNFSNASSVRNSTQHTFKLESGEIVNYGESNRNFCIGNGNLNSNNPLFVAEEDKKKKRSPASRGMEQGGSSKLNGKVLQLTQRFRKRRLMG</sequence>
<comment type="subcellular location">
    <subcellularLocation>
        <location evidence="4">Nucleus</location>
    </subcellularLocation>
</comment>
<dbReference type="GO" id="GO:0000976">
    <property type="term" value="F:transcription cis-regulatory region binding"/>
    <property type="evidence" value="ECO:0007669"/>
    <property type="project" value="TreeGrafter"/>
</dbReference>
<feature type="region of interest" description="Disordered" evidence="5">
    <location>
        <begin position="354"/>
        <end position="379"/>
    </location>
</feature>
<dbReference type="Proteomes" id="UP000655225">
    <property type="component" value="Unassembled WGS sequence"/>
</dbReference>
<evidence type="ECO:0000256" key="2">
    <source>
        <dbReference type="ARBA" id="ARBA00023163"/>
    </source>
</evidence>
<feature type="compositionally biased region" description="Polar residues" evidence="5">
    <location>
        <begin position="257"/>
        <end position="266"/>
    </location>
</feature>
<evidence type="ECO:0000259" key="6">
    <source>
        <dbReference type="Pfam" id="PF14215"/>
    </source>
</evidence>
<dbReference type="AlphaFoldDB" id="A0A835D1W8"/>
<organism evidence="7 8">
    <name type="scientific">Tetracentron sinense</name>
    <name type="common">Spur-leaf</name>
    <dbReference type="NCBI Taxonomy" id="13715"/>
    <lineage>
        <taxon>Eukaryota</taxon>
        <taxon>Viridiplantae</taxon>
        <taxon>Streptophyta</taxon>
        <taxon>Embryophyta</taxon>
        <taxon>Tracheophyta</taxon>
        <taxon>Spermatophyta</taxon>
        <taxon>Magnoliopsida</taxon>
        <taxon>Trochodendrales</taxon>
        <taxon>Trochodendraceae</taxon>
        <taxon>Tetracentron</taxon>
    </lineage>
</organism>
<keyword evidence="8" id="KW-1185">Reference proteome</keyword>
<dbReference type="GO" id="GO:0003700">
    <property type="term" value="F:DNA-binding transcription factor activity"/>
    <property type="evidence" value="ECO:0007669"/>
    <property type="project" value="InterPro"/>
</dbReference>
<proteinExistence type="predicted"/>
<dbReference type="InterPro" id="IPR045084">
    <property type="entry name" value="AIB/MYC-like"/>
</dbReference>
<dbReference type="PANTHER" id="PTHR11514:SF43">
    <property type="entry name" value="TRANSCRIPTION FACTOR MYC2"/>
    <property type="match status" value="1"/>
</dbReference>